<gene>
    <name evidence="2" type="ORF">BAA01_01535</name>
</gene>
<dbReference type="AlphaFoldDB" id="A0A1Y3PLR3"/>
<feature type="domain" description="DUF4387" evidence="1">
    <location>
        <begin position="16"/>
        <end position="113"/>
    </location>
</feature>
<sequence>MNRTQTKTASNQTVKLADLAKTIRSKNAGTDKITFDIIFREKEKYELVKASKRITRESIAALYGIPVERISDFVEFDPAYAIKFTIYRNSPSGSPGERDIFGCQQYAPLLDIEIPLEPEHKN</sequence>
<dbReference type="Proteomes" id="UP000196475">
    <property type="component" value="Unassembled WGS sequence"/>
</dbReference>
<dbReference type="InterPro" id="IPR025496">
    <property type="entry name" value="DUF4387"/>
</dbReference>
<accession>A0A1Y3PLR3</accession>
<dbReference type="EMBL" id="LZRT01000094">
    <property type="protein sequence ID" value="OUM86058.1"/>
    <property type="molecule type" value="Genomic_DNA"/>
</dbReference>
<proteinExistence type="predicted"/>
<evidence type="ECO:0000313" key="3">
    <source>
        <dbReference type="Proteomes" id="UP000196475"/>
    </source>
</evidence>
<organism evidence="2 3">
    <name type="scientific">Bacillus thermozeamaize</name>
    <dbReference type="NCBI Taxonomy" id="230954"/>
    <lineage>
        <taxon>Bacteria</taxon>
        <taxon>Bacillati</taxon>
        <taxon>Bacillota</taxon>
        <taxon>Bacilli</taxon>
        <taxon>Bacillales</taxon>
        <taxon>Bacillaceae</taxon>
        <taxon>Bacillus</taxon>
    </lineage>
</organism>
<evidence type="ECO:0000259" key="1">
    <source>
        <dbReference type="Pfam" id="PF14330"/>
    </source>
</evidence>
<dbReference type="Pfam" id="PF14330">
    <property type="entry name" value="DUF4387"/>
    <property type="match status" value="1"/>
</dbReference>
<reference evidence="3" key="1">
    <citation type="submission" date="2016-06" db="EMBL/GenBank/DDBJ databases">
        <authorList>
            <person name="Nascimento L."/>
            <person name="Pereira R.V."/>
            <person name="Martins L.F."/>
            <person name="Quaggio R.B."/>
            <person name="Silva A.M."/>
            <person name="Setubal J.C."/>
        </authorList>
    </citation>
    <scope>NUCLEOTIDE SEQUENCE [LARGE SCALE GENOMIC DNA]</scope>
</reference>
<evidence type="ECO:0000313" key="2">
    <source>
        <dbReference type="EMBL" id="OUM86058.1"/>
    </source>
</evidence>
<name>A0A1Y3PLR3_9BACI</name>
<comment type="caution">
    <text evidence="2">The sequence shown here is derived from an EMBL/GenBank/DDBJ whole genome shotgun (WGS) entry which is preliminary data.</text>
</comment>
<protein>
    <submittedName>
        <fullName evidence="2">Acyl-CoA synthetase</fullName>
    </submittedName>
</protein>